<feature type="domain" description="Lipopolysaccharide assembly protein A" evidence="7">
    <location>
        <begin position="89"/>
        <end position="140"/>
    </location>
</feature>
<proteinExistence type="predicted"/>
<evidence type="ECO:0000313" key="9">
    <source>
        <dbReference type="Proteomes" id="UP001432000"/>
    </source>
</evidence>
<feature type="compositionally biased region" description="Basic and acidic residues" evidence="5">
    <location>
        <begin position="36"/>
        <end position="52"/>
    </location>
</feature>
<organism evidence="8 9">
    <name type="scientific">Rhodococcus sovatensis</name>
    <dbReference type="NCBI Taxonomy" id="1805840"/>
    <lineage>
        <taxon>Bacteria</taxon>
        <taxon>Bacillati</taxon>
        <taxon>Actinomycetota</taxon>
        <taxon>Actinomycetes</taxon>
        <taxon>Mycobacteriales</taxon>
        <taxon>Nocardiaceae</taxon>
        <taxon>Rhodococcus</taxon>
    </lineage>
</organism>
<evidence type="ECO:0000256" key="5">
    <source>
        <dbReference type="SAM" id="MobiDB-lite"/>
    </source>
</evidence>
<evidence type="ECO:0000259" key="7">
    <source>
        <dbReference type="Pfam" id="PF06305"/>
    </source>
</evidence>
<feature type="transmembrane region" description="Helical" evidence="6">
    <location>
        <begin position="108"/>
        <end position="131"/>
    </location>
</feature>
<keyword evidence="1" id="KW-1003">Cell membrane</keyword>
<dbReference type="InterPro" id="IPR010445">
    <property type="entry name" value="LapA_dom"/>
</dbReference>
<evidence type="ECO:0000256" key="4">
    <source>
        <dbReference type="ARBA" id="ARBA00023136"/>
    </source>
</evidence>
<dbReference type="RefSeq" id="WP_338892818.1">
    <property type="nucleotide sequence ID" value="NZ_CP147846.1"/>
</dbReference>
<evidence type="ECO:0000256" key="3">
    <source>
        <dbReference type="ARBA" id="ARBA00022989"/>
    </source>
</evidence>
<feature type="region of interest" description="Disordered" evidence="5">
    <location>
        <begin position="1"/>
        <end position="61"/>
    </location>
</feature>
<keyword evidence="4 6" id="KW-0472">Membrane</keyword>
<gene>
    <name evidence="8" type="ORF">WDS16_11710</name>
</gene>
<feature type="compositionally biased region" description="Basic and acidic residues" evidence="5">
    <location>
        <begin position="1"/>
        <end position="12"/>
    </location>
</feature>
<dbReference type="EMBL" id="CP147846">
    <property type="protein sequence ID" value="WXG71090.1"/>
    <property type="molecule type" value="Genomic_DNA"/>
</dbReference>
<evidence type="ECO:0000313" key="8">
    <source>
        <dbReference type="EMBL" id="WXG71090.1"/>
    </source>
</evidence>
<sequence length="140" mass="14524">MSTPTGDKHDGSFADPTGVPATYEDSAPSAITTPDSGDHSAPDPEAVRDTRRPAGKSPDGIAHTKAAATWTGLVVGAIVLIILLIFILQNLDSVPVSIFVWTFELPLGVGMLLAAIAGALVMALAGGVRILQIRRAAKRK</sequence>
<keyword evidence="9" id="KW-1185">Reference proteome</keyword>
<reference evidence="8 9" key="1">
    <citation type="submission" date="2024-03" db="EMBL/GenBank/DDBJ databases">
        <title>Natural products discovery in diverse microorganisms through a two-stage MS feature dereplication strategy.</title>
        <authorList>
            <person name="Zhang R."/>
        </authorList>
    </citation>
    <scope>NUCLEOTIDE SEQUENCE [LARGE SCALE GENOMIC DNA]</scope>
    <source>
        <strain evidence="8 9">18930</strain>
    </source>
</reference>
<evidence type="ECO:0000256" key="2">
    <source>
        <dbReference type="ARBA" id="ARBA00022692"/>
    </source>
</evidence>
<dbReference type="Proteomes" id="UP001432000">
    <property type="component" value="Chromosome"/>
</dbReference>
<name>A0ABZ2PS50_9NOCA</name>
<evidence type="ECO:0000256" key="6">
    <source>
        <dbReference type="SAM" id="Phobius"/>
    </source>
</evidence>
<evidence type="ECO:0000256" key="1">
    <source>
        <dbReference type="ARBA" id="ARBA00022475"/>
    </source>
</evidence>
<protein>
    <submittedName>
        <fullName evidence="8">Lipopolysaccharide assembly protein LapA domain-containing protein</fullName>
    </submittedName>
</protein>
<accession>A0ABZ2PS50</accession>
<keyword evidence="3 6" id="KW-1133">Transmembrane helix</keyword>
<keyword evidence="2 6" id="KW-0812">Transmembrane</keyword>
<dbReference type="Pfam" id="PF06305">
    <property type="entry name" value="LapA_dom"/>
    <property type="match status" value="1"/>
</dbReference>
<feature type="transmembrane region" description="Helical" evidence="6">
    <location>
        <begin position="66"/>
        <end position="88"/>
    </location>
</feature>